<feature type="chain" id="PRO_5035431002" description="non-specific serine/threonine protein kinase" evidence="25">
    <location>
        <begin position="29"/>
        <end position="943"/>
    </location>
</feature>
<dbReference type="FunFam" id="1.10.510.10:FF:000445">
    <property type="entry name" value="MDIS1-interacting receptor like kinase 2"/>
    <property type="match status" value="1"/>
</dbReference>
<evidence type="ECO:0000256" key="13">
    <source>
        <dbReference type="ARBA" id="ARBA00022741"/>
    </source>
</evidence>
<evidence type="ECO:0000313" key="28">
    <source>
        <dbReference type="Proteomes" id="UP000796880"/>
    </source>
</evidence>
<dbReference type="PROSITE" id="PS00107">
    <property type="entry name" value="PROTEIN_KINASE_ATP"/>
    <property type="match status" value="1"/>
</dbReference>
<dbReference type="PANTHER" id="PTHR48053:SF22">
    <property type="entry name" value="MDIS1-INTERACTING RECEPTOR LIKE KINASE 2-LIKE"/>
    <property type="match status" value="1"/>
</dbReference>
<protein>
    <recommendedName>
        <fullName evidence="4">non-specific serine/threonine protein kinase</fullName>
        <ecNumber evidence="4">2.7.11.1</ecNumber>
    </recommendedName>
</protein>
<evidence type="ECO:0000256" key="16">
    <source>
        <dbReference type="ARBA" id="ARBA00022989"/>
    </source>
</evidence>
<dbReference type="GO" id="GO:0004674">
    <property type="term" value="F:protein serine/threonine kinase activity"/>
    <property type="evidence" value="ECO:0007669"/>
    <property type="project" value="UniProtKB-KW"/>
</dbReference>
<dbReference type="InterPro" id="IPR051716">
    <property type="entry name" value="Plant_RL_S/T_kinase"/>
</dbReference>
<dbReference type="Pfam" id="PF00560">
    <property type="entry name" value="LRR_1"/>
    <property type="match status" value="5"/>
</dbReference>
<dbReference type="FunFam" id="3.80.10.10:FF:000400">
    <property type="entry name" value="Nuclear pore complex protein NUP107"/>
    <property type="match status" value="1"/>
</dbReference>
<dbReference type="InterPro" id="IPR000719">
    <property type="entry name" value="Prot_kinase_dom"/>
</dbReference>
<evidence type="ECO:0000256" key="11">
    <source>
        <dbReference type="ARBA" id="ARBA00022729"/>
    </source>
</evidence>
<evidence type="ECO:0000256" key="8">
    <source>
        <dbReference type="ARBA" id="ARBA00022614"/>
    </source>
</evidence>
<gene>
    <name evidence="27" type="ORF">FNV43_RR22103</name>
</gene>
<organism evidence="27 28">
    <name type="scientific">Rhamnella rubrinervis</name>
    <dbReference type="NCBI Taxonomy" id="2594499"/>
    <lineage>
        <taxon>Eukaryota</taxon>
        <taxon>Viridiplantae</taxon>
        <taxon>Streptophyta</taxon>
        <taxon>Embryophyta</taxon>
        <taxon>Tracheophyta</taxon>
        <taxon>Spermatophyta</taxon>
        <taxon>Magnoliopsida</taxon>
        <taxon>eudicotyledons</taxon>
        <taxon>Gunneridae</taxon>
        <taxon>Pentapetalae</taxon>
        <taxon>rosids</taxon>
        <taxon>fabids</taxon>
        <taxon>Rosales</taxon>
        <taxon>Rhamnaceae</taxon>
        <taxon>rhamnoid group</taxon>
        <taxon>Rhamneae</taxon>
        <taxon>Rhamnella</taxon>
    </lineage>
</organism>
<keyword evidence="6" id="KW-0723">Serine/threonine-protein kinase</keyword>
<dbReference type="Pfam" id="PF00069">
    <property type="entry name" value="Pkinase"/>
    <property type="match status" value="1"/>
</dbReference>
<reference evidence="27" key="1">
    <citation type="submission" date="2020-03" db="EMBL/GenBank/DDBJ databases">
        <title>A high-quality chromosome-level genome assembly of a woody plant with both climbing and erect habits, Rhamnella rubrinervis.</title>
        <authorList>
            <person name="Lu Z."/>
            <person name="Yang Y."/>
            <person name="Zhu X."/>
            <person name="Sun Y."/>
        </authorList>
    </citation>
    <scope>NUCLEOTIDE SEQUENCE</scope>
    <source>
        <strain evidence="27">BYM</strain>
        <tissue evidence="27">Leaf</tissue>
    </source>
</reference>
<comment type="caution">
    <text evidence="27">The sequence shown here is derived from an EMBL/GenBank/DDBJ whole genome shotgun (WGS) entry which is preliminary data.</text>
</comment>
<comment type="subcellular location">
    <subcellularLocation>
        <location evidence="2">Cell membrane</location>
    </subcellularLocation>
    <subcellularLocation>
        <location evidence="3">Membrane</location>
        <topology evidence="3">Single-pass type I membrane protein</topology>
    </subcellularLocation>
    <subcellularLocation>
        <location evidence="1">Secreted</location>
        <location evidence="1">Cell wall</location>
    </subcellularLocation>
</comment>
<dbReference type="AlphaFoldDB" id="A0A8K0DUI4"/>
<evidence type="ECO:0000256" key="12">
    <source>
        <dbReference type="ARBA" id="ARBA00022737"/>
    </source>
</evidence>
<dbReference type="OrthoDB" id="1188832at2759"/>
<evidence type="ECO:0000256" key="3">
    <source>
        <dbReference type="ARBA" id="ARBA00004479"/>
    </source>
</evidence>
<keyword evidence="19" id="KW-0325">Glycoprotein</keyword>
<dbReference type="GO" id="GO:0005524">
    <property type="term" value="F:ATP binding"/>
    <property type="evidence" value="ECO:0007669"/>
    <property type="project" value="UniProtKB-UniRule"/>
</dbReference>
<keyword evidence="11 25" id="KW-0732">Signal</keyword>
<keyword evidence="9" id="KW-0808">Transferase</keyword>
<dbReference type="FunFam" id="3.80.10.10:FF:000177">
    <property type="entry name" value="Leucine-rich repeat receptor-like serine/threonine-protein kinase At1g17230"/>
    <property type="match status" value="1"/>
</dbReference>
<keyword evidence="5" id="KW-0134">Cell wall</keyword>
<dbReference type="EC" id="2.7.11.1" evidence="4"/>
<accession>A0A8K0DUI4</accession>
<evidence type="ECO:0000256" key="19">
    <source>
        <dbReference type="ARBA" id="ARBA00023180"/>
    </source>
</evidence>
<evidence type="ECO:0000256" key="1">
    <source>
        <dbReference type="ARBA" id="ARBA00004191"/>
    </source>
</evidence>
<dbReference type="Pfam" id="PF08263">
    <property type="entry name" value="LRRNT_2"/>
    <property type="match status" value="1"/>
</dbReference>
<feature type="signal peptide" evidence="25">
    <location>
        <begin position="1"/>
        <end position="28"/>
    </location>
</feature>
<evidence type="ECO:0000256" key="6">
    <source>
        <dbReference type="ARBA" id="ARBA00022527"/>
    </source>
</evidence>
<dbReference type="PROSITE" id="PS00109">
    <property type="entry name" value="PROTEIN_KINASE_TYR"/>
    <property type="match status" value="1"/>
</dbReference>
<evidence type="ECO:0000256" key="7">
    <source>
        <dbReference type="ARBA" id="ARBA00022553"/>
    </source>
</evidence>
<dbReference type="SUPFAM" id="SSF52058">
    <property type="entry name" value="L domain-like"/>
    <property type="match status" value="2"/>
</dbReference>
<keyword evidence="14" id="KW-0418">Kinase</keyword>
<evidence type="ECO:0000256" key="23">
    <source>
        <dbReference type="PROSITE-ProRule" id="PRU10141"/>
    </source>
</evidence>
<feature type="transmembrane region" description="Helical" evidence="24">
    <location>
        <begin position="572"/>
        <end position="597"/>
    </location>
</feature>
<evidence type="ECO:0000256" key="10">
    <source>
        <dbReference type="ARBA" id="ARBA00022692"/>
    </source>
</evidence>
<evidence type="ECO:0000256" key="21">
    <source>
        <dbReference type="ARBA" id="ARBA00047899"/>
    </source>
</evidence>
<keyword evidence="15 23" id="KW-0067">ATP-binding</keyword>
<dbReference type="Gene3D" id="3.80.10.10">
    <property type="entry name" value="Ribonuclease Inhibitor"/>
    <property type="match status" value="3"/>
</dbReference>
<dbReference type="Pfam" id="PF23598">
    <property type="entry name" value="LRR_14"/>
    <property type="match status" value="1"/>
</dbReference>
<dbReference type="Gene3D" id="3.30.200.20">
    <property type="entry name" value="Phosphorylase Kinase, domain 1"/>
    <property type="match status" value="1"/>
</dbReference>
<evidence type="ECO:0000256" key="24">
    <source>
        <dbReference type="SAM" id="Phobius"/>
    </source>
</evidence>
<dbReference type="PANTHER" id="PTHR48053">
    <property type="entry name" value="LEUCINE RICH REPEAT FAMILY PROTEIN, EXPRESSED"/>
    <property type="match status" value="1"/>
</dbReference>
<evidence type="ECO:0000256" key="25">
    <source>
        <dbReference type="SAM" id="SignalP"/>
    </source>
</evidence>
<dbReference type="InterPro" id="IPR055414">
    <property type="entry name" value="LRR_R13L4/SHOC2-like"/>
</dbReference>
<sequence>MILKCNPFSLPTIIISIYFLLLCSLAFASDNISYSIESEELFKWKKSLEIETQLLLSSWSLSRRNPCNWFGIVCNHGSSVVTHINLTTIGLRGTLYHFNFSSFPNLSALDLHGNSLYGNIPSHIANLSQLTFLNLGFNNFSGKIPREVGNLVKLKVLIFTNNFLTGPIPSFLGNLTNLSLLHLENNHLSGSIPVEIGRLRNLTELRLNINKLNGSIPSSLGDLLSLKVLSLYDNKLSGSLPLEINKLTDLEVLFLSKNSISGFLPENICHGGVLEYLCANNNQFWGTVPKGLKNCTSLTRLRLDRNNLTGNISEDYGVYPKLDYVDLSYNNFHGEVSPNWGKCKVLTSLKISNNNITGEIPPELGETSLLHVLDLSSNNLGGQIPKELGKLKSLYNLTLSGNNLSGKIPPEIGTLPDLSYLDLAANNLNGKIPKQIGDCSSMLYLNLSNNDFHGGIPAEIGNLVWLQVGLDLSRNSLSGEIPWKIGNLVKLEILDLSHNQLDGSIPSSFEELQSLRLVDLSYNQLVGPIPDNKVFQEAAVLGNNLGLCGKINGLKICPEHPLKKDKDHHKKIALLISTSFLGILFISSMIIGFLCIVRKRQKKIGNEMRYHNHGNLFAIWSYDGKLVYEDIREATENFDAKYCIGVGGTGSVYKAKLSTGQIVAVKKLHQLQYAELEDQKAFVSEIQVLTKIRHRNIVKLHGFCSHAQVSFLVYEYLERGSLAKILSDAEEAEELDWTKRIDIVRGITNALYYMHHDSTPSIIHRDISSNNILLDTKYQAHISDFGTARLVKVDSSNWTDLAGTYGYIAPEFAYTMKVTEKCDVYSFGVVTLEIFMGHHPGELISSVSSSSSSPSSSSSSPLPSKTHATLLKNVLDNRLPSPTPDLADEIVAIIKLAFTCIDANPQFRPTMRHVCQDLSTPKPTLHEPFHELTLGQLLINKRV</sequence>
<feature type="binding site" evidence="23">
    <location>
        <position position="667"/>
    </location>
    <ligand>
        <name>ATP</name>
        <dbReference type="ChEBI" id="CHEBI:30616"/>
    </ligand>
</feature>
<dbReference type="Pfam" id="PF13855">
    <property type="entry name" value="LRR_8"/>
    <property type="match status" value="1"/>
</dbReference>
<dbReference type="SMART" id="SM00365">
    <property type="entry name" value="LRR_SD22"/>
    <property type="match status" value="4"/>
</dbReference>
<evidence type="ECO:0000256" key="2">
    <source>
        <dbReference type="ARBA" id="ARBA00004236"/>
    </source>
</evidence>
<feature type="domain" description="Protein kinase" evidence="26">
    <location>
        <begin position="638"/>
        <end position="929"/>
    </location>
</feature>
<comment type="catalytic activity">
    <reaction evidence="22">
        <text>L-seryl-[protein] + ATP = O-phospho-L-seryl-[protein] + ADP + H(+)</text>
        <dbReference type="Rhea" id="RHEA:17989"/>
        <dbReference type="Rhea" id="RHEA-COMP:9863"/>
        <dbReference type="Rhea" id="RHEA-COMP:11604"/>
        <dbReference type="ChEBI" id="CHEBI:15378"/>
        <dbReference type="ChEBI" id="CHEBI:29999"/>
        <dbReference type="ChEBI" id="CHEBI:30616"/>
        <dbReference type="ChEBI" id="CHEBI:83421"/>
        <dbReference type="ChEBI" id="CHEBI:456216"/>
        <dbReference type="EC" id="2.7.11.1"/>
    </reaction>
</comment>
<dbReference type="PROSITE" id="PS51450">
    <property type="entry name" value="LRR"/>
    <property type="match status" value="1"/>
</dbReference>
<evidence type="ECO:0000256" key="17">
    <source>
        <dbReference type="ARBA" id="ARBA00023136"/>
    </source>
</evidence>
<dbReference type="SMART" id="SM00369">
    <property type="entry name" value="LRR_TYP"/>
    <property type="match status" value="7"/>
</dbReference>
<dbReference type="InterPro" id="IPR001611">
    <property type="entry name" value="Leu-rich_rpt"/>
</dbReference>
<dbReference type="FunFam" id="3.30.200.20:FF:000309">
    <property type="entry name" value="Leucine-rich repeat receptor protein kinase MSP1"/>
    <property type="match status" value="1"/>
</dbReference>
<comment type="catalytic activity">
    <reaction evidence="21">
        <text>L-threonyl-[protein] + ATP = O-phospho-L-threonyl-[protein] + ADP + H(+)</text>
        <dbReference type="Rhea" id="RHEA:46608"/>
        <dbReference type="Rhea" id="RHEA-COMP:11060"/>
        <dbReference type="Rhea" id="RHEA-COMP:11605"/>
        <dbReference type="ChEBI" id="CHEBI:15378"/>
        <dbReference type="ChEBI" id="CHEBI:30013"/>
        <dbReference type="ChEBI" id="CHEBI:30616"/>
        <dbReference type="ChEBI" id="CHEBI:61977"/>
        <dbReference type="ChEBI" id="CHEBI:456216"/>
        <dbReference type="EC" id="2.7.11.1"/>
    </reaction>
</comment>
<dbReference type="SUPFAM" id="SSF56112">
    <property type="entry name" value="Protein kinase-like (PK-like)"/>
    <property type="match status" value="1"/>
</dbReference>
<dbReference type="InterPro" id="IPR008266">
    <property type="entry name" value="Tyr_kinase_AS"/>
</dbReference>
<dbReference type="InterPro" id="IPR003591">
    <property type="entry name" value="Leu-rich_rpt_typical-subtyp"/>
</dbReference>
<dbReference type="PROSITE" id="PS50011">
    <property type="entry name" value="PROTEIN_KINASE_DOM"/>
    <property type="match status" value="1"/>
</dbReference>
<keyword evidence="5" id="KW-0964">Secreted</keyword>
<dbReference type="InterPro" id="IPR032675">
    <property type="entry name" value="LRR_dom_sf"/>
</dbReference>
<keyword evidence="16 24" id="KW-1133">Transmembrane helix</keyword>
<dbReference type="InterPro" id="IPR013210">
    <property type="entry name" value="LRR_N_plant-typ"/>
</dbReference>
<keyword evidence="17 24" id="KW-0472">Membrane</keyword>
<dbReference type="Proteomes" id="UP000796880">
    <property type="component" value="Unassembled WGS sequence"/>
</dbReference>
<keyword evidence="8" id="KW-0433">Leucine-rich repeat</keyword>
<keyword evidence="12" id="KW-0677">Repeat</keyword>
<evidence type="ECO:0000256" key="22">
    <source>
        <dbReference type="ARBA" id="ARBA00048679"/>
    </source>
</evidence>
<evidence type="ECO:0000256" key="9">
    <source>
        <dbReference type="ARBA" id="ARBA00022679"/>
    </source>
</evidence>
<proteinExistence type="inferred from homology"/>
<dbReference type="PRINTS" id="PR00019">
    <property type="entry name" value="LEURICHRPT"/>
</dbReference>
<evidence type="ECO:0000256" key="4">
    <source>
        <dbReference type="ARBA" id="ARBA00012513"/>
    </source>
</evidence>
<dbReference type="Gene3D" id="1.10.510.10">
    <property type="entry name" value="Transferase(Phosphotransferase) domain 1"/>
    <property type="match status" value="1"/>
</dbReference>
<evidence type="ECO:0000259" key="26">
    <source>
        <dbReference type="PROSITE" id="PS50011"/>
    </source>
</evidence>
<evidence type="ECO:0000256" key="14">
    <source>
        <dbReference type="ARBA" id="ARBA00022777"/>
    </source>
</evidence>
<dbReference type="InterPro" id="IPR011009">
    <property type="entry name" value="Kinase-like_dom_sf"/>
</dbReference>
<keyword evidence="10 24" id="KW-0812">Transmembrane</keyword>
<keyword evidence="28" id="KW-1185">Reference proteome</keyword>
<keyword evidence="18" id="KW-0675">Receptor</keyword>
<evidence type="ECO:0000256" key="15">
    <source>
        <dbReference type="ARBA" id="ARBA00022840"/>
    </source>
</evidence>
<evidence type="ECO:0000256" key="5">
    <source>
        <dbReference type="ARBA" id="ARBA00022512"/>
    </source>
</evidence>
<comment type="similarity">
    <text evidence="20">Belongs to the polygalacturonase-inhibiting protein family.</text>
</comment>
<keyword evidence="13 23" id="KW-0547">Nucleotide-binding</keyword>
<keyword evidence="7" id="KW-0597">Phosphoprotein</keyword>
<dbReference type="InterPro" id="IPR017441">
    <property type="entry name" value="Protein_kinase_ATP_BS"/>
</dbReference>
<name>A0A8K0DUI4_9ROSA</name>
<evidence type="ECO:0000256" key="20">
    <source>
        <dbReference type="ARBA" id="ARBA00038043"/>
    </source>
</evidence>
<dbReference type="GO" id="GO:0005886">
    <property type="term" value="C:plasma membrane"/>
    <property type="evidence" value="ECO:0007669"/>
    <property type="project" value="UniProtKB-SubCell"/>
</dbReference>
<evidence type="ECO:0000256" key="18">
    <source>
        <dbReference type="ARBA" id="ARBA00023170"/>
    </source>
</evidence>
<evidence type="ECO:0000313" key="27">
    <source>
        <dbReference type="EMBL" id="KAF3435016.1"/>
    </source>
</evidence>
<dbReference type="EMBL" id="VOIH02000010">
    <property type="protein sequence ID" value="KAF3435016.1"/>
    <property type="molecule type" value="Genomic_DNA"/>
</dbReference>